<name>A0ACC0AEV8_CATRO</name>
<gene>
    <name evidence="1" type="ORF">M9H77_27957</name>
</gene>
<organism evidence="1 2">
    <name type="scientific">Catharanthus roseus</name>
    <name type="common">Madagascar periwinkle</name>
    <name type="synonym">Vinca rosea</name>
    <dbReference type="NCBI Taxonomy" id="4058"/>
    <lineage>
        <taxon>Eukaryota</taxon>
        <taxon>Viridiplantae</taxon>
        <taxon>Streptophyta</taxon>
        <taxon>Embryophyta</taxon>
        <taxon>Tracheophyta</taxon>
        <taxon>Spermatophyta</taxon>
        <taxon>Magnoliopsida</taxon>
        <taxon>eudicotyledons</taxon>
        <taxon>Gunneridae</taxon>
        <taxon>Pentapetalae</taxon>
        <taxon>asterids</taxon>
        <taxon>lamiids</taxon>
        <taxon>Gentianales</taxon>
        <taxon>Apocynaceae</taxon>
        <taxon>Rauvolfioideae</taxon>
        <taxon>Vinceae</taxon>
        <taxon>Catharanthinae</taxon>
        <taxon>Catharanthus</taxon>
    </lineage>
</organism>
<dbReference type="Proteomes" id="UP001060085">
    <property type="component" value="Linkage Group LG06"/>
</dbReference>
<accession>A0ACC0AEV8</accession>
<comment type="caution">
    <text evidence="1">The sequence shown here is derived from an EMBL/GenBank/DDBJ whole genome shotgun (WGS) entry which is preliminary data.</text>
</comment>
<reference evidence="2" key="1">
    <citation type="journal article" date="2023" name="Nat. Plants">
        <title>Single-cell RNA sequencing provides a high-resolution roadmap for understanding the multicellular compartmentation of specialized metabolism.</title>
        <authorList>
            <person name="Sun S."/>
            <person name="Shen X."/>
            <person name="Li Y."/>
            <person name="Li Y."/>
            <person name="Wang S."/>
            <person name="Li R."/>
            <person name="Zhang H."/>
            <person name="Shen G."/>
            <person name="Guo B."/>
            <person name="Wei J."/>
            <person name="Xu J."/>
            <person name="St-Pierre B."/>
            <person name="Chen S."/>
            <person name="Sun C."/>
        </authorList>
    </citation>
    <scope>NUCLEOTIDE SEQUENCE [LARGE SCALE GENOMIC DNA]</scope>
</reference>
<sequence>MSRKAGRPPVMRGTTEGRNNKPPVKAKVYALDGLPVDTEAEFWMSQVTFLGHVITQEGISVDPAKVEAVTYWTQPKTPTEVRSFLGMAGYYRRFIKDFSRIAGPLTQLTRKATKFEWTEKCERSFQELKNRLTSAPV</sequence>
<dbReference type="EMBL" id="CM044706">
    <property type="protein sequence ID" value="KAI5659164.1"/>
    <property type="molecule type" value="Genomic_DNA"/>
</dbReference>
<keyword evidence="2" id="KW-1185">Reference proteome</keyword>
<evidence type="ECO:0000313" key="2">
    <source>
        <dbReference type="Proteomes" id="UP001060085"/>
    </source>
</evidence>
<protein>
    <submittedName>
        <fullName evidence="1">Uncharacterized protein</fullName>
    </submittedName>
</protein>
<proteinExistence type="predicted"/>
<evidence type="ECO:0000313" key="1">
    <source>
        <dbReference type="EMBL" id="KAI5659164.1"/>
    </source>
</evidence>